<comment type="subcellular location">
    <subcellularLocation>
        <location evidence="1">Cell membrane</location>
        <topology evidence="1">Multi-pass membrane protein</topology>
    </subcellularLocation>
</comment>
<reference evidence="8 9" key="1">
    <citation type="submission" date="2021-03" db="EMBL/GenBank/DDBJ databases">
        <title>Succinivibrio sp. nov. isolated from feces of cow.</title>
        <authorList>
            <person name="Choi J.-Y."/>
        </authorList>
    </citation>
    <scope>NUCLEOTIDE SEQUENCE [LARGE SCALE GENOMIC DNA]</scope>
    <source>
        <strain evidence="8 9">AGMB01872</strain>
    </source>
</reference>
<protein>
    <submittedName>
        <fullName evidence="8">Sulfatase-like hydrolase/transferase</fullName>
    </submittedName>
</protein>
<evidence type="ECO:0000256" key="4">
    <source>
        <dbReference type="ARBA" id="ARBA00022989"/>
    </source>
</evidence>
<evidence type="ECO:0000256" key="2">
    <source>
        <dbReference type="ARBA" id="ARBA00022475"/>
    </source>
</evidence>
<dbReference type="EMBL" id="JAGFNY010000012">
    <property type="protein sequence ID" value="MBW7570213.1"/>
    <property type="molecule type" value="Genomic_DNA"/>
</dbReference>
<evidence type="ECO:0000313" key="9">
    <source>
        <dbReference type="Proteomes" id="UP000731465"/>
    </source>
</evidence>
<comment type="caution">
    <text evidence="8">The sequence shown here is derived from an EMBL/GenBank/DDBJ whole genome shotgun (WGS) entry which is preliminary data.</text>
</comment>
<sequence length="696" mass="80773">MFFNKNISSNKLEDITFYISSIFVGCLLALVIMSVARCAIVFSFALNPLCDLPFSEKLDFSFTSLRFDLKTATFAYVLPLVIGLIFCFTRFFGIYKKLFYVYSYITLIVIILFSVINYFYFKTYDKSIDTFIFALTKEDPTAVFKTIIEDYPFFTGSICLFIGAVVLYLVHIKLITHFVKKVSLPKTLGKLCILLTVFIVLFGIFMRGSFGTFPIRQLDAQVCDKPAVNYSIPNGPIAFYWAYKWDKQSRLIPKTYPENVAFFANSLGFKTDFKDFASVLKPMYNKTPYNEFLVNNKPDVVFNVMESMSTHMLSYDDENNRDLLGELRKHTKEDYFFTNFVSEGDGTSDSLTRLLVSVPDLNLSTSRHADKDYLMNIVKIFKKAGYETVFVTASTASWRNYNNFLRYLGFDRIIERSYVKLKHPNATESAWGIDDEYMFKETLNILKEKREKPRFVMTLSITNHPPYRYPEKRVMPNLNITEDILERFPYKDTKTIFGTFQYANNELGKFISAIKNDETLAERTYIAATGDHNLRGIGYLDHPDEAMFGHAVPFYLYIPEKYKGASNIKYDKNRLGSHKDIITTILYHSQSDLEFYSFGCDLLSDRKCSFPFAYNQIVSAKFNSKYACELSGDYKMHSHRFNGKGILLVDKENTNQDCNYHISFSMLQAYLYYLQTQLNQGQSLIEYLKEYKIQLK</sequence>
<dbReference type="Proteomes" id="UP000731465">
    <property type="component" value="Unassembled WGS sequence"/>
</dbReference>
<dbReference type="RefSeq" id="WP_219937433.1">
    <property type="nucleotide sequence ID" value="NZ_JAGFNY010000012.1"/>
</dbReference>
<keyword evidence="5 6" id="KW-0472">Membrane</keyword>
<gene>
    <name evidence="8" type="ORF">J5V48_04820</name>
</gene>
<feature type="domain" description="Sulfatase N-terminal" evidence="7">
    <location>
        <begin position="298"/>
        <end position="588"/>
    </location>
</feature>
<feature type="transmembrane region" description="Helical" evidence="6">
    <location>
        <begin position="73"/>
        <end position="92"/>
    </location>
</feature>
<name>A0ABS7DG18_9GAMM</name>
<organism evidence="8 9">
    <name type="scientific">Succinivibrio faecicola</name>
    <dbReference type="NCBI Taxonomy" id="2820300"/>
    <lineage>
        <taxon>Bacteria</taxon>
        <taxon>Pseudomonadati</taxon>
        <taxon>Pseudomonadota</taxon>
        <taxon>Gammaproteobacteria</taxon>
        <taxon>Aeromonadales</taxon>
        <taxon>Succinivibrionaceae</taxon>
        <taxon>Succinivibrio</taxon>
    </lineage>
</organism>
<proteinExistence type="predicted"/>
<dbReference type="Gene3D" id="3.40.720.10">
    <property type="entry name" value="Alkaline Phosphatase, subunit A"/>
    <property type="match status" value="1"/>
</dbReference>
<evidence type="ECO:0000259" key="7">
    <source>
        <dbReference type="Pfam" id="PF00884"/>
    </source>
</evidence>
<dbReference type="InterPro" id="IPR000917">
    <property type="entry name" value="Sulfatase_N"/>
</dbReference>
<dbReference type="Pfam" id="PF00884">
    <property type="entry name" value="Sulfatase"/>
    <property type="match status" value="1"/>
</dbReference>
<dbReference type="CDD" id="cd16015">
    <property type="entry name" value="LTA_synthase"/>
    <property type="match status" value="1"/>
</dbReference>
<feature type="transmembrane region" description="Helical" evidence="6">
    <location>
        <begin position="151"/>
        <end position="170"/>
    </location>
</feature>
<dbReference type="PANTHER" id="PTHR47371">
    <property type="entry name" value="LIPOTEICHOIC ACID SYNTHASE"/>
    <property type="match status" value="1"/>
</dbReference>
<accession>A0ABS7DG18</accession>
<keyword evidence="9" id="KW-1185">Reference proteome</keyword>
<dbReference type="PANTHER" id="PTHR47371:SF3">
    <property type="entry name" value="PHOSPHOGLYCEROL TRANSFERASE I"/>
    <property type="match status" value="1"/>
</dbReference>
<dbReference type="SUPFAM" id="SSF53649">
    <property type="entry name" value="Alkaline phosphatase-like"/>
    <property type="match status" value="1"/>
</dbReference>
<feature type="transmembrane region" description="Helical" evidence="6">
    <location>
        <begin position="191"/>
        <end position="210"/>
    </location>
</feature>
<feature type="transmembrane region" description="Helical" evidence="6">
    <location>
        <begin position="99"/>
        <end position="121"/>
    </location>
</feature>
<keyword evidence="3 6" id="KW-0812">Transmembrane</keyword>
<evidence type="ECO:0000313" key="8">
    <source>
        <dbReference type="EMBL" id="MBW7570213.1"/>
    </source>
</evidence>
<keyword evidence="2" id="KW-1003">Cell membrane</keyword>
<keyword evidence="4 6" id="KW-1133">Transmembrane helix</keyword>
<feature type="transmembrane region" description="Helical" evidence="6">
    <location>
        <begin position="21"/>
        <end position="46"/>
    </location>
</feature>
<evidence type="ECO:0000256" key="3">
    <source>
        <dbReference type="ARBA" id="ARBA00022692"/>
    </source>
</evidence>
<dbReference type="InterPro" id="IPR017850">
    <property type="entry name" value="Alkaline_phosphatase_core_sf"/>
</dbReference>
<evidence type="ECO:0000256" key="5">
    <source>
        <dbReference type="ARBA" id="ARBA00023136"/>
    </source>
</evidence>
<dbReference type="PROSITE" id="PS51257">
    <property type="entry name" value="PROKAR_LIPOPROTEIN"/>
    <property type="match status" value="1"/>
</dbReference>
<dbReference type="InterPro" id="IPR050448">
    <property type="entry name" value="OpgB/LTA_synthase_biosynth"/>
</dbReference>
<evidence type="ECO:0000256" key="6">
    <source>
        <dbReference type="SAM" id="Phobius"/>
    </source>
</evidence>
<evidence type="ECO:0000256" key="1">
    <source>
        <dbReference type="ARBA" id="ARBA00004651"/>
    </source>
</evidence>